<dbReference type="Pfam" id="PF00005">
    <property type="entry name" value="ABC_tran"/>
    <property type="match status" value="1"/>
</dbReference>
<proteinExistence type="inferred from homology"/>
<dbReference type="STRING" id="525898.Sdel_0130"/>
<dbReference type="AlphaFoldDB" id="D1AZ30"/>
<dbReference type="PROSITE" id="PS50893">
    <property type="entry name" value="ABC_TRANSPORTER_2"/>
    <property type="match status" value="1"/>
</dbReference>
<evidence type="ECO:0000259" key="5">
    <source>
        <dbReference type="PROSITE" id="PS50893"/>
    </source>
</evidence>
<dbReference type="HOGENOM" id="CLU_000604_1_11_7"/>
<dbReference type="InterPro" id="IPR003439">
    <property type="entry name" value="ABC_transporter-like_ATP-bd"/>
</dbReference>
<dbReference type="GO" id="GO:0005524">
    <property type="term" value="F:ATP binding"/>
    <property type="evidence" value="ECO:0007669"/>
    <property type="project" value="UniProtKB-KW"/>
</dbReference>
<keyword evidence="7" id="KW-1185">Reference proteome</keyword>
<protein>
    <submittedName>
        <fullName evidence="6">ABC transporter related protein</fullName>
    </submittedName>
</protein>
<dbReference type="SMART" id="SM00382">
    <property type="entry name" value="AAA"/>
    <property type="match status" value="1"/>
</dbReference>
<dbReference type="OrthoDB" id="9806726at2"/>
<dbReference type="InterPro" id="IPR003593">
    <property type="entry name" value="AAA+_ATPase"/>
</dbReference>
<dbReference type="InterPro" id="IPR050153">
    <property type="entry name" value="Metal_Ion_Import_ABC"/>
</dbReference>
<dbReference type="InterPro" id="IPR027417">
    <property type="entry name" value="P-loop_NTPase"/>
</dbReference>
<dbReference type="FunFam" id="3.40.50.300:FF:000134">
    <property type="entry name" value="Iron-enterobactin ABC transporter ATP-binding protein"/>
    <property type="match status" value="1"/>
</dbReference>
<reference evidence="6 7" key="2">
    <citation type="journal article" date="2010" name="Stand. Genomic Sci.">
        <title>Complete genome sequence of Sulfurospirillum deleyianum type strain (5175).</title>
        <authorList>
            <person name="Sikorski J."/>
            <person name="Lapidus A."/>
            <person name="Copeland A."/>
            <person name="Glavina Del Rio T."/>
            <person name="Nolan M."/>
            <person name="Lucas S."/>
            <person name="Chen F."/>
            <person name="Tice H."/>
            <person name="Cheng J.F."/>
            <person name="Saunders E."/>
            <person name="Bruce D."/>
            <person name="Goodwin L."/>
            <person name="Pitluck S."/>
            <person name="Ovchinnikova G."/>
            <person name="Pati A."/>
            <person name="Ivanova N."/>
            <person name="Mavromatis K."/>
            <person name="Chen A."/>
            <person name="Palaniappan K."/>
            <person name="Chain P."/>
            <person name="Land M."/>
            <person name="Hauser L."/>
            <person name="Chang Y.J."/>
            <person name="Jeffries C.D."/>
            <person name="Brettin T."/>
            <person name="Detter J.C."/>
            <person name="Han C."/>
            <person name="Rohde M."/>
            <person name="Lang E."/>
            <person name="Spring S."/>
            <person name="Goker M."/>
            <person name="Bristow J."/>
            <person name="Eisen J.A."/>
            <person name="Markowitz V."/>
            <person name="Hugenholtz P."/>
            <person name="Kyrpides N.C."/>
            <person name="Klenk H.P."/>
        </authorList>
    </citation>
    <scope>NUCLEOTIDE SEQUENCE [LARGE SCALE GENOMIC DNA]</scope>
    <source>
        <strain evidence="7">ATCC 51133 / DSM 6946 / 5175</strain>
    </source>
</reference>
<dbReference type="GO" id="GO:0016887">
    <property type="term" value="F:ATP hydrolysis activity"/>
    <property type="evidence" value="ECO:0007669"/>
    <property type="project" value="InterPro"/>
</dbReference>
<dbReference type="Gene3D" id="3.40.50.300">
    <property type="entry name" value="P-loop containing nucleotide triphosphate hydrolases"/>
    <property type="match status" value="1"/>
</dbReference>
<dbReference type="InterPro" id="IPR017871">
    <property type="entry name" value="ABC_transporter-like_CS"/>
</dbReference>
<dbReference type="PANTHER" id="PTHR42734">
    <property type="entry name" value="METAL TRANSPORT SYSTEM ATP-BINDING PROTEIN TM_0124-RELATED"/>
    <property type="match status" value="1"/>
</dbReference>
<evidence type="ECO:0000313" key="6">
    <source>
        <dbReference type="EMBL" id="ACZ11168.1"/>
    </source>
</evidence>
<keyword evidence="3" id="KW-0547">Nucleotide-binding</keyword>
<keyword evidence="2" id="KW-0813">Transport</keyword>
<dbReference type="EMBL" id="CP001816">
    <property type="protein sequence ID" value="ACZ11168.1"/>
    <property type="molecule type" value="Genomic_DNA"/>
</dbReference>
<dbReference type="eggNOG" id="COG1121">
    <property type="taxonomic scope" value="Bacteria"/>
</dbReference>
<sequence>MQNDISINHLFFSYDGTIVLEDINLQYNRKEFLAIIGPNGGGKSTLLKVMIGLLRPTSGEVLLFGKNPLHVSHEIAYVPQDTIANKDFPIKVLDVVLMGRLQKSTSFAPYSKEDYAIAYAMLEKVGMKGFEHQKINALSGGQRQRVFIARALACEAKIIFLDEPTASIDTAGQMEVFKLLKTLNETVGIVIISHDINVALNYATKVAHINKTLYIHDVSATPNLQTFQKTNGHFCPIELISATRCNHFHKEVL</sequence>
<dbReference type="CDD" id="cd03235">
    <property type="entry name" value="ABC_Metallic_Cations"/>
    <property type="match status" value="1"/>
</dbReference>
<dbReference type="PROSITE" id="PS00211">
    <property type="entry name" value="ABC_TRANSPORTER_1"/>
    <property type="match status" value="1"/>
</dbReference>
<accession>D1AZ30</accession>
<name>D1AZ30_SULD5</name>
<dbReference type="KEGG" id="sdl:Sdel_0130"/>
<evidence type="ECO:0000256" key="2">
    <source>
        <dbReference type="ARBA" id="ARBA00022448"/>
    </source>
</evidence>
<dbReference type="SUPFAM" id="SSF52540">
    <property type="entry name" value="P-loop containing nucleoside triphosphate hydrolases"/>
    <property type="match status" value="1"/>
</dbReference>
<dbReference type="RefSeq" id="WP_012855934.1">
    <property type="nucleotide sequence ID" value="NC_013512.1"/>
</dbReference>
<evidence type="ECO:0000256" key="1">
    <source>
        <dbReference type="ARBA" id="ARBA00005417"/>
    </source>
</evidence>
<organism evidence="6 7">
    <name type="scientific">Sulfurospirillum deleyianum (strain ATCC 51133 / DSM 6946 / 5175)</name>
    <dbReference type="NCBI Taxonomy" id="525898"/>
    <lineage>
        <taxon>Bacteria</taxon>
        <taxon>Pseudomonadati</taxon>
        <taxon>Campylobacterota</taxon>
        <taxon>Epsilonproteobacteria</taxon>
        <taxon>Campylobacterales</taxon>
        <taxon>Sulfurospirillaceae</taxon>
        <taxon>Sulfurospirillum</taxon>
    </lineage>
</organism>
<reference evidence="7" key="1">
    <citation type="submission" date="2009-11" db="EMBL/GenBank/DDBJ databases">
        <title>The complete genome of Sulfurospirillum deleyianum DSM 6946.</title>
        <authorList>
            <consortium name="US DOE Joint Genome Institute (JGI-PGF)"/>
            <person name="Lucas S."/>
            <person name="Copeland A."/>
            <person name="Lapidus A."/>
            <person name="Glavina del Rio T."/>
            <person name="Dalin E."/>
            <person name="Tice H."/>
            <person name="Bruce D."/>
            <person name="Goodwin L."/>
            <person name="Pitluck S."/>
            <person name="Kyrpides N."/>
            <person name="Mavromatis K."/>
            <person name="Ivanova N."/>
            <person name="Ovchinnikova G."/>
            <person name="Munk A.C."/>
            <person name="Lu M."/>
            <person name="Brettin T."/>
            <person name="Detter J.C."/>
            <person name="Han C."/>
            <person name="Tapia R."/>
            <person name="Larimer F."/>
            <person name="Land M."/>
            <person name="Hauser L."/>
            <person name="Markowitz V."/>
            <person name="Cheng J.F."/>
            <person name="Hugenholtz P."/>
            <person name="Woyke T."/>
            <person name="Wu D."/>
            <person name="Aumann P."/>
            <person name="Schneider S."/>
            <person name="Lang E."/>
            <person name="Spring S."/>
            <person name="Klenk H.P."/>
            <person name="Eisen J.A."/>
        </authorList>
    </citation>
    <scope>NUCLEOTIDE SEQUENCE [LARGE SCALE GENOMIC DNA]</scope>
    <source>
        <strain evidence="7">ATCC 51133 / DSM 6946 / 5175</strain>
    </source>
</reference>
<evidence type="ECO:0000256" key="4">
    <source>
        <dbReference type="ARBA" id="ARBA00022840"/>
    </source>
</evidence>
<comment type="similarity">
    <text evidence="1">Belongs to the ABC transporter superfamily.</text>
</comment>
<dbReference type="Proteomes" id="UP000002222">
    <property type="component" value="Chromosome"/>
</dbReference>
<dbReference type="PANTHER" id="PTHR42734:SF17">
    <property type="entry name" value="METAL TRANSPORT SYSTEM ATP-BINDING PROTEIN TM_0124-RELATED"/>
    <property type="match status" value="1"/>
</dbReference>
<keyword evidence="4" id="KW-0067">ATP-binding</keyword>
<evidence type="ECO:0000313" key="7">
    <source>
        <dbReference type="Proteomes" id="UP000002222"/>
    </source>
</evidence>
<feature type="domain" description="ABC transporter" evidence="5">
    <location>
        <begin position="5"/>
        <end position="236"/>
    </location>
</feature>
<gene>
    <name evidence="6" type="ordered locus">Sdel_0130</name>
</gene>
<evidence type="ECO:0000256" key="3">
    <source>
        <dbReference type="ARBA" id="ARBA00022741"/>
    </source>
</evidence>